<dbReference type="GO" id="GO:0020037">
    <property type="term" value="F:heme binding"/>
    <property type="evidence" value="ECO:0007669"/>
    <property type="project" value="UniProtKB-UniRule"/>
</dbReference>
<feature type="binding site" evidence="17">
    <location>
        <position position="72"/>
    </location>
    <ligand>
        <name>Ca(2+)</name>
        <dbReference type="ChEBI" id="CHEBI:29108"/>
        <label>1</label>
    </ligand>
</feature>
<evidence type="ECO:0000256" key="16">
    <source>
        <dbReference type="PIRSR" id="PIRSR600823-2"/>
    </source>
</evidence>
<keyword evidence="11 20" id="KW-0560">Oxidoreductase</keyword>
<feature type="binding site" evidence="16">
    <location>
        <position position="166"/>
    </location>
    <ligand>
        <name>substrate</name>
    </ligand>
</feature>
<comment type="similarity">
    <text evidence="20">Belongs to the peroxidase family. Classical plant (class III) peroxidase subfamily.</text>
</comment>
<evidence type="ECO:0000256" key="5">
    <source>
        <dbReference type="ARBA" id="ARBA00012313"/>
    </source>
</evidence>
<protein>
    <recommendedName>
        <fullName evidence="5 20">Peroxidase</fullName>
        <ecNumber evidence="5 20">1.11.1.7</ecNumber>
    </recommendedName>
</protein>
<dbReference type="OMA" id="WVDFGNS"/>
<reference evidence="22" key="1">
    <citation type="submission" date="2021-01" db="UniProtKB">
        <authorList>
            <consortium name="EnsemblPlants"/>
        </authorList>
    </citation>
    <scope>IDENTIFICATION</scope>
</reference>
<dbReference type="PROSITE" id="PS00435">
    <property type="entry name" value="PEROXIDASE_1"/>
    <property type="match status" value="1"/>
</dbReference>
<keyword evidence="12 17" id="KW-0408">Iron</keyword>
<feature type="domain" description="Plant heme peroxidase family profile" evidence="21">
    <location>
        <begin position="27"/>
        <end position="321"/>
    </location>
</feature>
<comment type="subcellular location">
    <subcellularLocation>
        <location evidence="3 20">Secreted</location>
    </subcellularLocation>
</comment>
<keyword evidence="20" id="KW-0964">Secreted</keyword>
<keyword evidence="6 20" id="KW-0575">Peroxidase</keyword>
<dbReference type="PRINTS" id="PR00458">
    <property type="entry name" value="PEROXIDASE"/>
</dbReference>
<evidence type="ECO:0000256" key="4">
    <source>
        <dbReference type="ARBA" id="ARBA00006873"/>
    </source>
</evidence>
<dbReference type="InterPro" id="IPR019793">
    <property type="entry name" value="Peroxidases_heam-ligand_BS"/>
</dbReference>
<feature type="binding site" evidence="17">
    <location>
        <position position="197"/>
    </location>
    <ligand>
        <name>Ca(2+)</name>
        <dbReference type="ChEBI" id="CHEBI:29108"/>
        <label>2</label>
    </ligand>
</feature>
<dbReference type="CDD" id="cd00693">
    <property type="entry name" value="secretory_peroxidase"/>
    <property type="match status" value="1"/>
</dbReference>
<feature type="disulfide bond" evidence="19">
    <location>
        <begin position="70"/>
        <end position="75"/>
    </location>
</feature>
<evidence type="ECO:0000256" key="20">
    <source>
        <dbReference type="RuleBase" id="RU362060"/>
    </source>
</evidence>
<feature type="disulfide bond" evidence="19">
    <location>
        <begin position="124"/>
        <end position="317"/>
    </location>
</feature>
<feature type="binding site" evidence="17">
    <location>
        <position position="90"/>
    </location>
    <ligand>
        <name>Ca(2+)</name>
        <dbReference type="ChEBI" id="CHEBI:29108"/>
        <label>1</label>
    </ligand>
</feature>
<evidence type="ECO:0000256" key="19">
    <source>
        <dbReference type="PIRSR" id="PIRSR600823-5"/>
    </source>
</evidence>
<dbReference type="PRINTS" id="PR00461">
    <property type="entry name" value="PLPEROXIDASE"/>
</dbReference>
<feature type="binding site" evidence="17">
    <location>
        <position position="74"/>
    </location>
    <ligand>
        <name>Ca(2+)</name>
        <dbReference type="ChEBI" id="CHEBI:29108"/>
        <label>1</label>
    </ligand>
</feature>
<evidence type="ECO:0000256" key="7">
    <source>
        <dbReference type="ARBA" id="ARBA00022617"/>
    </source>
</evidence>
<evidence type="ECO:0000256" key="2">
    <source>
        <dbReference type="ARBA" id="ARBA00002322"/>
    </source>
</evidence>
<dbReference type="EnsemblPlants" id="Kaladp0053s0171.1.v1.1">
    <property type="protein sequence ID" value="Kaladp0053s0171.1.v1.1"/>
    <property type="gene ID" value="Kaladp0053s0171.v1.1"/>
</dbReference>
<keyword evidence="7 20" id="KW-0349">Heme</keyword>
<evidence type="ECO:0000256" key="17">
    <source>
        <dbReference type="PIRSR" id="PIRSR600823-3"/>
    </source>
</evidence>
<comment type="cofactor">
    <cofactor evidence="17 20">
        <name>heme b</name>
        <dbReference type="ChEBI" id="CHEBI:60344"/>
    </cofactor>
    <text evidence="17 20">Binds 1 heme b (iron(II)-protoporphyrin IX) group per subunit.</text>
</comment>
<evidence type="ECO:0000256" key="18">
    <source>
        <dbReference type="PIRSR" id="PIRSR600823-4"/>
    </source>
</evidence>
<feature type="binding site" evidence="17">
    <location>
        <position position="241"/>
    </location>
    <ligand>
        <name>Ca(2+)</name>
        <dbReference type="ChEBI" id="CHEBI:29108"/>
        <label>2</label>
    </ligand>
</feature>
<feature type="binding site" evidence="17">
    <location>
        <position position="78"/>
    </location>
    <ligand>
        <name>Ca(2+)</name>
        <dbReference type="ChEBI" id="CHEBI:29108"/>
        <label>1</label>
    </ligand>
</feature>
<evidence type="ECO:0000256" key="10">
    <source>
        <dbReference type="ARBA" id="ARBA00022837"/>
    </source>
</evidence>
<dbReference type="GO" id="GO:0042744">
    <property type="term" value="P:hydrogen peroxide catabolic process"/>
    <property type="evidence" value="ECO:0007669"/>
    <property type="project" value="UniProtKB-KW"/>
</dbReference>
<evidence type="ECO:0000256" key="12">
    <source>
        <dbReference type="ARBA" id="ARBA00023004"/>
    </source>
</evidence>
<organism evidence="22 23">
    <name type="scientific">Kalanchoe fedtschenkoi</name>
    <name type="common">Lavender scallops</name>
    <name type="synonym">South American air plant</name>
    <dbReference type="NCBI Taxonomy" id="63787"/>
    <lineage>
        <taxon>Eukaryota</taxon>
        <taxon>Viridiplantae</taxon>
        <taxon>Streptophyta</taxon>
        <taxon>Embryophyta</taxon>
        <taxon>Tracheophyta</taxon>
        <taxon>Spermatophyta</taxon>
        <taxon>Magnoliopsida</taxon>
        <taxon>eudicotyledons</taxon>
        <taxon>Gunneridae</taxon>
        <taxon>Pentapetalae</taxon>
        <taxon>Saxifragales</taxon>
        <taxon>Crassulaceae</taxon>
        <taxon>Kalanchoe</taxon>
    </lineage>
</organism>
<dbReference type="FunFam" id="1.10.520.10:FF:000009">
    <property type="entry name" value="Peroxidase"/>
    <property type="match status" value="1"/>
</dbReference>
<dbReference type="PANTHER" id="PTHR31388:SF126">
    <property type="entry name" value="PEROXIDASE"/>
    <property type="match status" value="1"/>
</dbReference>
<evidence type="ECO:0000256" key="13">
    <source>
        <dbReference type="ARBA" id="ARBA00023157"/>
    </source>
</evidence>
<evidence type="ECO:0000256" key="14">
    <source>
        <dbReference type="ARBA" id="ARBA00023180"/>
    </source>
</evidence>
<feature type="disulfide bond" evidence="19">
    <location>
        <begin position="203"/>
        <end position="228"/>
    </location>
</feature>
<feature type="binding site" evidence="17">
    <location>
        <position position="76"/>
    </location>
    <ligand>
        <name>Ca(2+)</name>
        <dbReference type="ChEBI" id="CHEBI:29108"/>
        <label>1</label>
    </ligand>
</feature>
<evidence type="ECO:0000313" key="23">
    <source>
        <dbReference type="Proteomes" id="UP000594263"/>
    </source>
</evidence>
<dbReference type="FunFam" id="1.10.420.10:FF:000006">
    <property type="entry name" value="Peroxidase"/>
    <property type="match status" value="1"/>
</dbReference>
<dbReference type="Pfam" id="PF00141">
    <property type="entry name" value="peroxidase"/>
    <property type="match status" value="1"/>
</dbReference>
<dbReference type="InterPro" id="IPR033905">
    <property type="entry name" value="Secretory_peroxidase"/>
</dbReference>
<keyword evidence="23" id="KW-1185">Reference proteome</keyword>
<dbReference type="GO" id="GO:0046872">
    <property type="term" value="F:metal ion binding"/>
    <property type="evidence" value="ECO:0007669"/>
    <property type="project" value="UniProtKB-UniRule"/>
</dbReference>
<dbReference type="GO" id="GO:0140825">
    <property type="term" value="F:lactoperoxidase activity"/>
    <property type="evidence" value="ECO:0007669"/>
    <property type="project" value="UniProtKB-EC"/>
</dbReference>
<dbReference type="InterPro" id="IPR000823">
    <property type="entry name" value="Peroxidase_pln"/>
</dbReference>
<dbReference type="PANTHER" id="PTHR31388">
    <property type="entry name" value="PEROXIDASE 72-RELATED"/>
    <property type="match status" value="1"/>
</dbReference>
<comment type="catalytic activity">
    <reaction evidence="1 20">
        <text>2 a phenolic donor + H2O2 = 2 a phenolic radical donor + 2 H2O</text>
        <dbReference type="Rhea" id="RHEA:56136"/>
        <dbReference type="ChEBI" id="CHEBI:15377"/>
        <dbReference type="ChEBI" id="CHEBI:16240"/>
        <dbReference type="ChEBI" id="CHEBI:139520"/>
        <dbReference type="ChEBI" id="CHEBI:139521"/>
        <dbReference type="EC" id="1.11.1.7"/>
    </reaction>
</comment>
<dbReference type="InterPro" id="IPR002016">
    <property type="entry name" value="Haem_peroxidase"/>
</dbReference>
<feature type="chain" id="PRO_5029950145" description="Peroxidase" evidence="20">
    <location>
        <begin position="27"/>
        <end position="323"/>
    </location>
</feature>
<keyword evidence="14" id="KW-0325">Glycoprotein</keyword>
<dbReference type="EC" id="1.11.1.7" evidence="5 20"/>
<feature type="active site" description="Proton acceptor" evidence="15">
    <location>
        <position position="68"/>
    </location>
</feature>
<evidence type="ECO:0000313" key="22">
    <source>
        <dbReference type="EnsemblPlants" id="Kaladp0053s0171.1.v1.1"/>
    </source>
</evidence>
<accession>A0A7N0U3R6</accession>
<dbReference type="GO" id="GO:0006979">
    <property type="term" value="P:response to oxidative stress"/>
    <property type="evidence" value="ECO:0007669"/>
    <property type="project" value="UniProtKB-UniRule"/>
</dbReference>
<dbReference type="InterPro" id="IPR019794">
    <property type="entry name" value="Peroxidases_AS"/>
</dbReference>
<dbReference type="InterPro" id="IPR010255">
    <property type="entry name" value="Haem_peroxidase_sf"/>
</dbReference>
<feature type="binding site" evidence="17">
    <location>
        <position position="69"/>
    </location>
    <ligand>
        <name>Ca(2+)</name>
        <dbReference type="ChEBI" id="CHEBI:29108"/>
        <label>1</label>
    </ligand>
</feature>
<evidence type="ECO:0000256" key="3">
    <source>
        <dbReference type="ARBA" id="ARBA00004613"/>
    </source>
</evidence>
<dbReference type="SUPFAM" id="SSF48113">
    <property type="entry name" value="Heme-dependent peroxidases"/>
    <property type="match status" value="1"/>
</dbReference>
<evidence type="ECO:0000259" key="21">
    <source>
        <dbReference type="PROSITE" id="PS50873"/>
    </source>
</evidence>
<keyword evidence="13 19" id="KW-1015">Disulfide bond</keyword>
<comment type="cofactor">
    <cofactor evidence="17 20">
        <name>Ca(2+)</name>
        <dbReference type="ChEBI" id="CHEBI:29108"/>
    </cofactor>
    <text evidence="17 20">Binds 2 calcium ions per subunit.</text>
</comment>
<evidence type="ECO:0000256" key="11">
    <source>
        <dbReference type="ARBA" id="ARBA00023002"/>
    </source>
</evidence>
<comment type="similarity">
    <text evidence="4">Belongs to the peroxidase family. Ascorbate peroxidase subfamily.</text>
</comment>
<keyword evidence="10 17" id="KW-0106">Calcium</keyword>
<keyword evidence="20" id="KW-0376">Hydrogen peroxide</keyword>
<feature type="binding site" description="axial binding residue" evidence="17">
    <location>
        <position position="196"/>
    </location>
    <ligand>
        <name>heme b</name>
        <dbReference type="ChEBI" id="CHEBI:60344"/>
    </ligand>
    <ligandPart>
        <name>Fe</name>
        <dbReference type="ChEBI" id="CHEBI:18248"/>
    </ligandPart>
</feature>
<dbReference type="Gene3D" id="1.10.520.10">
    <property type="match status" value="1"/>
</dbReference>
<feature type="site" description="Transition state stabilizer" evidence="18">
    <location>
        <position position="64"/>
    </location>
</feature>
<feature type="disulfide bond" evidence="19">
    <location>
        <begin position="37"/>
        <end position="117"/>
    </location>
</feature>
<keyword evidence="8 17" id="KW-0479">Metal-binding</keyword>
<evidence type="ECO:0000256" key="1">
    <source>
        <dbReference type="ARBA" id="ARBA00000189"/>
    </source>
</evidence>
<evidence type="ECO:0000256" key="15">
    <source>
        <dbReference type="PIRSR" id="PIRSR600823-1"/>
    </source>
</evidence>
<evidence type="ECO:0000256" key="9">
    <source>
        <dbReference type="ARBA" id="ARBA00022729"/>
    </source>
</evidence>
<feature type="signal peptide" evidence="20">
    <location>
        <begin position="1"/>
        <end position="26"/>
    </location>
</feature>
<evidence type="ECO:0000256" key="8">
    <source>
        <dbReference type="ARBA" id="ARBA00022723"/>
    </source>
</evidence>
<dbReference type="GO" id="GO:0005576">
    <property type="term" value="C:extracellular region"/>
    <property type="evidence" value="ECO:0007669"/>
    <property type="project" value="UniProtKB-SubCell"/>
</dbReference>
<dbReference type="Gene3D" id="1.10.420.10">
    <property type="entry name" value="Peroxidase, domain 2"/>
    <property type="match status" value="1"/>
</dbReference>
<name>A0A7N0U3R6_KALFE</name>
<dbReference type="PROSITE" id="PS50873">
    <property type="entry name" value="PEROXIDASE_4"/>
    <property type="match status" value="1"/>
</dbReference>
<dbReference type="AlphaFoldDB" id="A0A7N0U3R6"/>
<dbReference type="PROSITE" id="PS00436">
    <property type="entry name" value="PEROXIDASE_2"/>
    <property type="match status" value="1"/>
</dbReference>
<keyword evidence="9 20" id="KW-0732">Signal</keyword>
<dbReference type="Gramene" id="Kaladp0053s0171.1.v1.1">
    <property type="protein sequence ID" value="Kaladp0053s0171.1.v1.1"/>
    <property type="gene ID" value="Kaladp0053s0171.v1.1"/>
</dbReference>
<sequence>MGFRSGVYANIVFMLLALSAISSISADLNPYYYGKSCPGALPTIKRVVEAAVAQEQRMGASLLRLHFHDCFVDGCDGSILLDPSSTIDSEKNALPNNNSARGFNVIDRIKSEVDKVCGGPVVSCADILTVAARDSVVALGGPSWVVPLGRRDSRTANRAGANSNLPPPFADLPALIDSFKKQGLDERDLVALSGGHTIGFAQCANFKDHIYNESNIDPVFARNRQATCPRSGGDSKLAPLDPNPANFNTDYFAALTKRRGLLHSDQALFGSGASTSDLVKKYSADRDLFYSDFGNSMIKMGNIKPLTGNQGEIRRNCRRVNSR</sequence>
<proteinExistence type="inferred from homology"/>
<evidence type="ECO:0000256" key="6">
    <source>
        <dbReference type="ARBA" id="ARBA00022559"/>
    </source>
</evidence>
<comment type="function">
    <text evidence="2">Removal of H(2)O(2), oxidation of toxic reductants, biosynthesis and degradation of lignin, suberization, auxin catabolism, response to environmental stresses such as wounding, pathogen attack and oxidative stress. These functions might be dependent on each isozyme/isoform in each plant tissue.</text>
</comment>
<dbReference type="Proteomes" id="UP000594263">
    <property type="component" value="Unplaced"/>
</dbReference>